<name>A0A8S5QZ89_9CAUD</name>
<evidence type="ECO:0000313" key="1">
    <source>
        <dbReference type="EMBL" id="DAE24226.1"/>
    </source>
</evidence>
<sequence>MVYGSVSNALSWQNKTQLPYITGFPFHCAIFANGSPRITR</sequence>
<dbReference type="EMBL" id="BK015770">
    <property type="protein sequence ID" value="DAE24226.1"/>
    <property type="molecule type" value="Genomic_DNA"/>
</dbReference>
<proteinExistence type="predicted"/>
<organism evidence="1">
    <name type="scientific">Caudovirales sp. ctNZz8</name>
    <dbReference type="NCBI Taxonomy" id="2826772"/>
    <lineage>
        <taxon>Viruses</taxon>
        <taxon>Duplodnaviria</taxon>
        <taxon>Heunggongvirae</taxon>
        <taxon>Uroviricota</taxon>
        <taxon>Caudoviricetes</taxon>
    </lineage>
</organism>
<accession>A0A8S5QZ89</accession>
<reference evidence="1" key="1">
    <citation type="journal article" date="2021" name="Proc. Natl. Acad. Sci. U.S.A.">
        <title>A Catalog of Tens of Thousands of Viruses from Human Metagenomes Reveals Hidden Associations with Chronic Diseases.</title>
        <authorList>
            <person name="Tisza M.J."/>
            <person name="Buck C.B."/>
        </authorList>
    </citation>
    <scope>NUCLEOTIDE SEQUENCE</scope>
    <source>
        <strain evidence="1">CtNZz8</strain>
    </source>
</reference>
<protein>
    <submittedName>
        <fullName evidence="1">Uncharacterized protein</fullName>
    </submittedName>
</protein>